<dbReference type="Proteomes" id="UP000203867">
    <property type="component" value="Segment"/>
</dbReference>
<organism evidence="1 2">
    <name type="scientific">Kern Canyon virus</name>
    <dbReference type="NCBI Taxonomy" id="380433"/>
    <lineage>
        <taxon>Viruses</taxon>
        <taxon>Riboviria</taxon>
        <taxon>Orthornavirae</taxon>
        <taxon>Negarnaviricota</taxon>
        <taxon>Haploviricotina</taxon>
        <taxon>Monjiviricetes</taxon>
        <taxon>Mononegavirales</taxon>
        <taxon>Rhabdoviridae</taxon>
        <taxon>Alpharhabdovirinae</taxon>
        <taxon>Ledantevirus</taxon>
        <taxon>Ledantevirus kern</taxon>
    </lineage>
</organism>
<dbReference type="GeneID" id="32707911"/>
<protein>
    <submittedName>
        <fullName evidence="1">Uncharacterized protein</fullName>
    </submittedName>
</protein>
<dbReference type="RefSeq" id="YP_009361994.1">
    <property type="nucleotide sequence ID" value="NC_034451.1"/>
</dbReference>
<accession>A0A0D3R1H4</accession>
<sequence>MSVKVSSESGKEMKLLADKATQTKWCCCKRNVGVQVTIRGQRKKKVTFFDEPEEFIYIQGEDGLLHLYEKEQVSIGV</sequence>
<name>A0A0D3R1H4_9RHAB</name>
<dbReference type="KEGG" id="vg:32707911"/>
<keyword evidence="2" id="KW-1185">Reference proteome</keyword>
<evidence type="ECO:0000313" key="1">
    <source>
        <dbReference type="EMBL" id="AJR28352.1"/>
    </source>
</evidence>
<reference evidence="1 2" key="1">
    <citation type="journal article" date="2015" name="PLoS Pathog.">
        <title>Evolution of genome size and complexity in the rhabdoviridae.</title>
        <authorList>
            <person name="Walker P.J."/>
            <person name="Firth C."/>
            <person name="Widen S.G."/>
            <person name="Blasdell K.R."/>
            <person name="Guzman H."/>
            <person name="Wood T.G."/>
            <person name="Paradkar P.N."/>
            <person name="Holmes E.C."/>
            <person name="Tesh R.B."/>
            <person name="Vasilakis N."/>
        </authorList>
    </citation>
    <scope>NUCLEOTIDE SEQUENCE [LARGE SCALE GENOMIC DNA]</scope>
    <source>
        <strain evidence="1 2">M03790</strain>
    </source>
</reference>
<evidence type="ECO:0000313" key="2">
    <source>
        <dbReference type="Proteomes" id="UP000203867"/>
    </source>
</evidence>
<proteinExistence type="predicted"/>
<dbReference type="EMBL" id="KM204992">
    <property type="protein sequence ID" value="AJR28352.1"/>
    <property type="molecule type" value="Viral_cRNA"/>
</dbReference>